<dbReference type="EMBL" id="FN649740">
    <property type="protein sequence ID" value="CBN76969.1"/>
    <property type="molecule type" value="Genomic_DNA"/>
</dbReference>
<evidence type="ECO:0000259" key="1">
    <source>
        <dbReference type="PROSITE" id="PS50195"/>
    </source>
</evidence>
<name>D8LJ85_ECTSI</name>
<protein>
    <recommendedName>
        <fullName evidence="1">PX domain-containing protein</fullName>
    </recommendedName>
</protein>
<sequence length="255" mass="29326">MTSIVTARINYWDKIPAGYVVFNIEVSFRGSNWVIEKRFNDFVTLHQGLSREFRDTDLGPLPKRRFFNRFDPDFLNERSQDLQAFLGRALVKIQVTNSDSMLSFLEVGKNVQIEAPDDDPNSDYDDLVAEYEERETQRLEDLVQTFQDRMIDSQSIRVEPRNDVEVEARRQKLLQACNGFREHDDHLKKFLNPSPNPQVQNVDQAIDTVNFVHDQNFENNVVGASIDLSSKLQTSALTQTQYHGGHGLVTSMGNI</sequence>
<dbReference type="STRING" id="2880.D8LJ85"/>
<evidence type="ECO:0000313" key="3">
    <source>
        <dbReference type="Proteomes" id="UP000002630"/>
    </source>
</evidence>
<feature type="domain" description="PX" evidence="1">
    <location>
        <begin position="1"/>
        <end position="112"/>
    </location>
</feature>
<dbReference type="SMART" id="SM00312">
    <property type="entry name" value="PX"/>
    <property type="match status" value="1"/>
</dbReference>
<dbReference type="OrthoDB" id="7462577at2759"/>
<dbReference type="GO" id="GO:0035091">
    <property type="term" value="F:phosphatidylinositol binding"/>
    <property type="evidence" value="ECO:0007669"/>
    <property type="project" value="InterPro"/>
</dbReference>
<organism evidence="2 3">
    <name type="scientific">Ectocarpus siliculosus</name>
    <name type="common">Brown alga</name>
    <name type="synonym">Conferva siliculosa</name>
    <dbReference type="NCBI Taxonomy" id="2880"/>
    <lineage>
        <taxon>Eukaryota</taxon>
        <taxon>Sar</taxon>
        <taxon>Stramenopiles</taxon>
        <taxon>Ochrophyta</taxon>
        <taxon>PX clade</taxon>
        <taxon>Phaeophyceae</taxon>
        <taxon>Ectocarpales</taxon>
        <taxon>Ectocarpaceae</taxon>
        <taxon>Ectocarpus</taxon>
    </lineage>
</organism>
<evidence type="ECO:0000313" key="2">
    <source>
        <dbReference type="EMBL" id="CBN76969.1"/>
    </source>
</evidence>
<dbReference type="Pfam" id="PF00787">
    <property type="entry name" value="PX"/>
    <property type="match status" value="1"/>
</dbReference>
<dbReference type="Proteomes" id="UP000002630">
    <property type="component" value="Linkage Group LG15"/>
</dbReference>
<gene>
    <name evidence="2" type="ORF">Esi_0024_0130</name>
</gene>
<dbReference type="Gene3D" id="3.30.1520.10">
    <property type="entry name" value="Phox-like domain"/>
    <property type="match status" value="1"/>
</dbReference>
<reference evidence="2 3" key="1">
    <citation type="journal article" date="2010" name="Nature">
        <title>The Ectocarpus genome and the independent evolution of multicellularity in brown algae.</title>
        <authorList>
            <person name="Cock J.M."/>
            <person name="Sterck L."/>
            <person name="Rouze P."/>
            <person name="Scornet D."/>
            <person name="Allen A.E."/>
            <person name="Amoutzias G."/>
            <person name="Anthouard V."/>
            <person name="Artiguenave F."/>
            <person name="Aury J.M."/>
            <person name="Badger J.H."/>
            <person name="Beszteri B."/>
            <person name="Billiau K."/>
            <person name="Bonnet E."/>
            <person name="Bothwell J.H."/>
            <person name="Bowler C."/>
            <person name="Boyen C."/>
            <person name="Brownlee C."/>
            <person name="Carrano C.J."/>
            <person name="Charrier B."/>
            <person name="Cho G.Y."/>
            <person name="Coelho S.M."/>
            <person name="Collen J."/>
            <person name="Corre E."/>
            <person name="Da Silva C."/>
            <person name="Delage L."/>
            <person name="Delaroque N."/>
            <person name="Dittami S.M."/>
            <person name="Doulbeau S."/>
            <person name="Elias M."/>
            <person name="Farnham G."/>
            <person name="Gachon C.M."/>
            <person name="Gschloessl B."/>
            <person name="Heesch S."/>
            <person name="Jabbari K."/>
            <person name="Jubin C."/>
            <person name="Kawai H."/>
            <person name="Kimura K."/>
            <person name="Kloareg B."/>
            <person name="Kupper F.C."/>
            <person name="Lang D."/>
            <person name="Le Bail A."/>
            <person name="Leblanc C."/>
            <person name="Lerouge P."/>
            <person name="Lohr M."/>
            <person name="Lopez P.J."/>
            <person name="Martens C."/>
            <person name="Maumus F."/>
            <person name="Michel G."/>
            <person name="Miranda-Saavedra D."/>
            <person name="Morales J."/>
            <person name="Moreau H."/>
            <person name="Motomura T."/>
            <person name="Nagasato C."/>
            <person name="Napoli C.A."/>
            <person name="Nelson D.R."/>
            <person name="Nyvall-Collen P."/>
            <person name="Peters A.F."/>
            <person name="Pommier C."/>
            <person name="Potin P."/>
            <person name="Poulain J."/>
            <person name="Quesneville H."/>
            <person name="Read B."/>
            <person name="Rensing S.A."/>
            <person name="Ritter A."/>
            <person name="Rousvoal S."/>
            <person name="Samanta M."/>
            <person name="Samson G."/>
            <person name="Schroeder D.C."/>
            <person name="Segurens B."/>
            <person name="Strittmatter M."/>
            <person name="Tonon T."/>
            <person name="Tregear J.W."/>
            <person name="Valentin K."/>
            <person name="von Dassow P."/>
            <person name="Yamagishi T."/>
            <person name="Van de Peer Y."/>
            <person name="Wincker P."/>
        </authorList>
    </citation>
    <scope>NUCLEOTIDE SEQUENCE [LARGE SCALE GENOMIC DNA]</scope>
    <source>
        <strain evidence="3">Ec32 / CCAP1310/4</strain>
    </source>
</reference>
<accession>D8LJ85</accession>
<dbReference type="PROSITE" id="PS50195">
    <property type="entry name" value="PX"/>
    <property type="match status" value="1"/>
</dbReference>
<dbReference type="SUPFAM" id="SSF64268">
    <property type="entry name" value="PX domain"/>
    <property type="match status" value="1"/>
</dbReference>
<dbReference type="InParanoid" id="D8LJ85"/>
<dbReference type="CDD" id="cd06093">
    <property type="entry name" value="PX_domain"/>
    <property type="match status" value="1"/>
</dbReference>
<dbReference type="InterPro" id="IPR036871">
    <property type="entry name" value="PX_dom_sf"/>
</dbReference>
<dbReference type="EMBL" id="FN648420">
    <property type="protein sequence ID" value="CBN76969.1"/>
    <property type="molecule type" value="Genomic_DNA"/>
</dbReference>
<dbReference type="AlphaFoldDB" id="D8LJ85"/>
<proteinExistence type="predicted"/>
<keyword evidence="3" id="KW-1185">Reference proteome</keyword>
<dbReference type="InterPro" id="IPR001683">
    <property type="entry name" value="PX_dom"/>
</dbReference>